<keyword evidence="2" id="KW-1185">Reference proteome</keyword>
<reference evidence="1" key="1">
    <citation type="submission" date="2022-11" db="EMBL/GenBank/DDBJ databases">
        <authorList>
            <person name="Petersen C."/>
        </authorList>
    </citation>
    <scope>NUCLEOTIDE SEQUENCE</scope>
    <source>
        <strain evidence="1">IBT 30069</strain>
    </source>
</reference>
<proteinExistence type="predicted"/>
<dbReference type="OrthoDB" id="3544487at2759"/>
<organism evidence="1 2">
    <name type="scientific">Penicillium angulare</name>
    <dbReference type="NCBI Taxonomy" id="116970"/>
    <lineage>
        <taxon>Eukaryota</taxon>
        <taxon>Fungi</taxon>
        <taxon>Dikarya</taxon>
        <taxon>Ascomycota</taxon>
        <taxon>Pezizomycotina</taxon>
        <taxon>Eurotiomycetes</taxon>
        <taxon>Eurotiomycetidae</taxon>
        <taxon>Eurotiales</taxon>
        <taxon>Aspergillaceae</taxon>
        <taxon>Penicillium</taxon>
    </lineage>
</organism>
<dbReference type="PANTHER" id="PTHR37535:SF2">
    <property type="entry name" value="FINGER DOMAIN PROTEIN, PUTATIVE (AFU_ORTHOLOGUE AFUA_6G09300)-RELATED"/>
    <property type="match status" value="1"/>
</dbReference>
<dbReference type="PANTHER" id="PTHR37535">
    <property type="entry name" value="FLUG DOMAIN PROTEIN"/>
    <property type="match status" value="1"/>
</dbReference>
<evidence type="ECO:0000313" key="1">
    <source>
        <dbReference type="EMBL" id="KAJ5100827.1"/>
    </source>
</evidence>
<evidence type="ECO:0000313" key="2">
    <source>
        <dbReference type="Proteomes" id="UP001149165"/>
    </source>
</evidence>
<protein>
    <submittedName>
        <fullName evidence="1">C2H2 finger domain protein</fullName>
    </submittedName>
</protein>
<dbReference type="Proteomes" id="UP001149165">
    <property type="component" value="Unassembled WGS sequence"/>
</dbReference>
<dbReference type="EMBL" id="JAPQKH010000004">
    <property type="protein sequence ID" value="KAJ5100827.1"/>
    <property type="molecule type" value="Genomic_DNA"/>
</dbReference>
<comment type="caution">
    <text evidence="1">The sequence shown here is derived from an EMBL/GenBank/DDBJ whole genome shotgun (WGS) entry which is preliminary data.</text>
</comment>
<accession>A0A9W9FIK5</accession>
<dbReference type="InterPro" id="IPR021842">
    <property type="entry name" value="DUF3435"/>
</dbReference>
<gene>
    <name evidence="1" type="ORF">N7456_006879</name>
</gene>
<reference evidence="1" key="2">
    <citation type="journal article" date="2023" name="IMA Fungus">
        <title>Comparative genomic study of the Penicillium genus elucidates a diverse pangenome and 15 lateral gene transfer events.</title>
        <authorList>
            <person name="Petersen C."/>
            <person name="Sorensen T."/>
            <person name="Nielsen M.R."/>
            <person name="Sondergaard T.E."/>
            <person name="Sorensen J.L."/>
            <person name="Fitzpatrick D.A."/>
            <person name="Frisvad J.C."/>
            <person name="Nielsen K.L."/>
        </authorList>
    </citation>
    <scope>NUCLEOTIDE SEQUENCE</scope>
    <source>
        <strain evidence="1">IBT 30069</strain>
    </source>
</reference>
<dbReference type="AlphaFoldDB" id="A0A9W9FIK5"/>
<sequence length="158" mass="17979">MGVITGIRKVTRPYSLRYGAGSVLESSGSVSDYLRNLVMNHADTRTFLKFYLSRRISKNLPAIIRGLDPEEDFMRAACRMSRTIDPDRPQWLTTEQSTSVNSLPEIAGLIHQRDEISQSLERPLAKHKGTTVYENYRKLNRELTGAKKRAQDALLLQI</sequence>
<dbReference type="Pfam" id="PF11917">
    <property type="entry name" value="DUF3435"/>
    <property type="match status" value="1"/>
</dbReference>
<name>A0A9W9FIK5_9EURO</name>